<gene>
    <name evidence="1" type="primary">LOC554207</name>
</gene>
<accession>Q8N1B8</accession>
<organism evidence="1">
    <name type="scientific">Homo sapiens</name>
    <name type="common">Human</name>
    <dbReference type="NCBI Taxonomy" id="9606"/>
    <lineage>
        <taxon>Eukaryota</taxon>
        <taxon>Metazoa</taxon>
        <taxon>Chordata</taxon>
        <taxon>Craniata</taxon>
        <taxon>Vertebrata</taxon>
        <taxon>Euteleostomi</taxon>
        <taxon>Mammalia</taxon>
        <taxon>Eutheria</taxon>
        <taxon>Euarchontoglires</taxon>
        <taxon>Primates</taxon>
        <taxon>Haplorrhini</taxon>
        <taxon>Catarrhini</taxon>
        <taxon>Hominidae</taxon>
        <taxon>Homo</taxon>
    </lineage>
</organism>
<dbReference type="EMBL" id="BC031469">
    <property type="protein sequence ID" value="AAH31469.1"/>
    <property type="molecule type" value="mRNA"/>
</dbReference>
<dbReference type="IntAct" id="Q8N1B8">
    <property type="interactions" value="1"/>
</dbReference>
<reference evidence="1" key="1">
    <citation type="journal article" date="2004" name="Genome Res.">
        <title>The status, quality, and expansion of the NIH full-length cDNA project: the Mammalian Gene Collection (MGC).</title>
        <authorList>
            <consortium name="The MGC Project Team"/>
            <person name="Gerhard D.S."/>
            <person name="Wagner L."/>
            <person name="Feingold E.A."/>
            <person name="Shenmen C.M."/>
            <person name="Grouse L.H."/>
            <person name="Schuler G."/>
            <person name="Klein S.L."/>
            <person name="Old S."/>
            <person name="Rasooly R."/>
            <person name="Good P."/>
            <person name="Guyer M."/>
            <person name="Peck A.M."/>
            <person name="Derge J.G."/>
            <person name="Lipman D."/>
            <person name="Collins F.S."/>
            <person name="Jang W."/>
            <person name="Sherry S."/>
            <person name="Feolo M."/>
            <person name="Misquitta L."/>
            <person name="Lee E."/>
            <person name="Rotmistrovsky K."/>
            <person name="Greenhut S.F."/>
            <person name="Schaefer C.F."/>
            <person name="Buetow K."/>
            <person name="Bonner T.I."/>
            <person name="Haussler D."/>
            <person name="Kent J."/>
            <person name="Kiekhaus M."/>
            <person name="Furey T."/>
            <person name="Brent M."/>
            <person name="Prange C."/>
            <person name="Schreiber K."/>
            <person name="Shapiro N."/>
            <person name="Bhat N.K."/>
            <person name="Hopkins R.F."/>
            <person name="Hsie F."/>
            <person name="Driscoll T."/>
            <person name="Soares M.B."/>
            <person name="Casavant T.L."/>
            <person name="Scheetz T.E."/>
            <person name="Brown-stein M.J."/>
            <person name="Usdin T.B."/>
            <person name="Toshiyuki S."/>
            <person name="Carninci P."/>
            <person name="Piao Y."/>
            <person name="Dudekula D.B."/>
            <person name="Ko M.S."/>
            <person name="Kawakami K."/>
            <person name="Suzuki Y."/>
            <person name="Sugano S."/>
            <person name="Gruber C.E."/>
            <person name="Smith M.R."/>
            <person name="Simmons B."/>
            <person name="Moore T."/>
            <person name="Waterman R."/>
            <person name="Johnson S.L."/>
            <person name="Ruan Y."/>
            <person name="Wei C.L."/>
            <person name="Mathavan S."/>
            <person name="Gunaratne P.H."/>
            <person name="Wu J."/>
            <person name="Garcia A.M."/>
            <person name="Hulyk S.W."/>
            <person name="Fuh E."/>
            <person name="Yuan Y."/>
            <person name="Sneed A."/>
            <person name="Kowis C."/>
            <person name="Hodgson A."/>
            <person name="Muzny D.M."/>
            <person name="McPherson J."/>
            <person name="Gibbs R.A."/>
            <person name="Fahey J."/>
            <person name="Helton E."/>
            <person name="Ketteman M."/>
            <person name="Madan A."/>
            <person name="Rodrigues S."/>
            <person name="Sanchez A."/>
            <person name="Whiting M."/>
            <person name="Madari A."/>
            <person name="Young A.C."/>
            <person name="Wetherby K.D."/>
            <person name="Granite S.J."/>
            <person name="Kwong P.N."/>
            <person name="Brinkley C.P."/>
            <person name="Pearson R.L."/>
            <person name="Bouffard G.G."/>
            <person name="Blakesly R.W."/>
            <person name="Green E.D."/>
            <person name="Dickson M.C."/>
            <person name="Rodriguez A.C."/>
            <person name="Grimwood J."/>
            <person name="Schmutz J."/>
            <person name="Myers R.M."/>
            <person name="Butterfield Y.S."/>
            <person name="Griffith M."/>
            <person name="Griffith O.L."/>
            <person name="Krzywinski M.I."/>
            <person name="Liao N."/>
            <person name="Morin R."/>
            <person name="Morrin R."/>
            <person name="Palmquist D."/>
            <person name="Petrescu A.S."/>
            <person name="Skalska U."/>
            <person name="Smailus D.E."/>
            <person name="Stott J.M."/>
            <person name="Schnerch A."/>
            <person name="Schein J.E."/>
            <person name="Jones S.J."/>
            <person name="Holt R.A."/>
            <person name="Baross A."/>
            <person name="Marra M.A."/>
            <person name="Clifton S."/>
            <person name="Makowski K.A."/>
            <person name="Bosak S."/>
            <person name="Malek J."/>
        </authorList>
    </citation>
    <scope>NUCLEOTIDE SEQUENCE [LARGE SCALE MRNA]</scope>
    <source>
        <tissue evidence="1">Lung</tissue>
    </source>
</reference>
<name>Q8N1B8_HUMAN</name>
<evidence type="ECO:0000313" key="1">
    <source>
        <dbReference type="EMBL" id="AAH31469.1"/>
    </source>
</evidence>
<dbReference type="AlphaFoldDB" id="Q8N1B8"/>
<protein>
    <submittedName>
        <fullName evidence="1">LOC554207 protein</fullName>
    </submittedName>
</protein>
<proteinExistence type="evidence at transcript level"/>
<sequence>MFHQILVGLKKHSSFIPLRIYEIRRYWSSAVCPASGIVQSRC</sequence>